<organism evidence="11 12">
    <name type="scientific">Pythium oligandrum</name>
    <name type="common">Mycoparasitic fungus</name>
    <dbReference type="NCBI Taxonomy" id="41045"/>
    <lineage>
        <taxon>Eukaryota</taxon>
        <taxon>Sar</taxon>
        <taxon>Stramenopiles</taxon>
        <taxon>Oomycota</taxon>
        <taxon>Peronosporomycetes</taxon>
        <taxon>Pythiales</taxon>
        <taxon>Pythiaceae</taxon>
        <taxon>Pythium</taxon>
    </lineage>
</organism>
<dbReference type="InterPro" id="IPR004365">
    <property type="entry name" value="NA-bd_OB_tRNA"/>
</dbReference>
<keyword evidence="5" id="KW-0238">DNA-binding</keyword>
<dbReference type="InterPro" id="IPR014646">
    <property type="entry name" value="Rfa2/RPA32"/>
</dbReference>
<dbReference type="PANTHER" id="PTHR13989">
    <property type="entry name" value="REPLICATION PROTEIN A-RELATED"/>
    <property type="match status" value="1"/>
</dbReference>
<keyword evidence="4" id="KW-0227">DNA damage</keyword>
<dbReference type="GO" id="GO:0006289">
    <property type="term" value="P:nucleotide-excision repair"/>
    <property type="evidence" value="ECO:0007669"/>
    <property type="project" value="TreeGrafter"/>
</dbReference>
<keyword evidence="3" id="KW-0235">DNA replication</keyword>
<dbReference type="GO" id="GO:0000781">
    <property type="term" value="C:chromosome, telomeric region"/>
    <property type="evidence" value="ECO:0007669"/>
    <property type="project" value="TreeGrafter"/>
</dbReference>
<dbReference type="InterPro" id="IPR036388">
    <property type="entry name" value="WH-like_DNA-bd_sf"/>
</dbReference>
<evidence type="ECO:0000256" key="3">
    <source>
        <dbReference type="ARBA" id="ARBA00022705"/>
    </source>
</evidence>
<dbReference type="PANTHER" id="PTHR13989:SF16">
    <property type="entry name" value="REPLICATION PROTEIN A2"/>
    <property type="match status" value="1"/>
</dbReference>
<dbReference type="InterPro" id="IPR012340">
    <property type="entry name" value="NA-bd_OB-fold"/>
</dbReference>
<dbReference type="PIRSF" id="PIRSF036949">
    <property type="entry name" value="RPA32"/>
    <property type="match status" value="1"/>
</dbReference>
<dbReference type="Gene3D" id="2.40.50.140">
    <property type="entry name" value="Nucleic acid-binding proteins"/>
    <property type="match status" value="1"/>
</dbReference>
<feature type="domain" description="Replication protein A C-terminal" evidence="10">
    <location>
        <begin position="172"/>
        <end position="290"/>
    </location>
</feature>
<sequence>MNYGSGYEAYSNDDYGGGGFMDPSSSQGASQNTPSKGGRGGGRSRESQTLVPVTVRQLLNRTEQDDVIRVDNHEISSIKVVGILNNVSPHSTNVTFQLDDGTGVIEGRMFLHSDDVDFAEAEMAKFRDGIYVRAVGSLRTFQDKLSLSCFAVTPVEDFNEITHHFLEVIYVHCYNTKGALQSSTATKSAAGGDNFQMQQSSWNQGTNSTYLGQSSGGMASMGSMDYNMDSSFSNEQKAILDVLGTCTSDRGLKIDQIFMQLRGQMTEHQLRDALNYLTSEGHVYSTIDEDHFKRTA</sequence>
<dbReference type="CDD" id="cd04478">
    <property type="entry name" value="RPA2_DBD_D"/>
    <property type="match status" value="1"/>
</dbReference>
<comment type="subcellular location">
    <subcellularLocation>
        <location evidence="1">Nucleus</location>
    </subcellularLocation>
</comment>
<dbReference type="SUPFAM" id="SSF46785">
    <property type="entry name" value="Winged helix' DNA-binding domain"/>
    <property type="match status" value="1"/>
</dbReference>
<evidence type="ECO:0000313" key="12">
    <source>
        <dbReference type="Proteomes" id="UP000794436"/>
    </source>
</evidence>
<evidence type="ECO:0000256" key="6">
    <source>
        <dbReference type="ARBA" id="ARBA00023204"/>
    </source>
</evidence>
<dbReference type="Pfam" id="PF01336">
    <property type="entry name" value="tRNA_anti-codon"/>
    <property type="match status" value="1"/>
</dbReference>
<dbReference type="GO" id="GO:0035861">
    <property type="term" value="C:site of double-strand break"/>
    <property type="evidence" value="ECO:0007669"/>
    <property type="project" value="TreeGrafter"/>
</dbReference>
<keyword evidence="7" id="KW-0539">Nucleus</keyword>
<dbReference type="OrthoDB" id="25571at2759"/>
<feature type="region of interest" description="Disordered" evidence="8">
    <location>
        <begin position="1"/>
        <end position="51"/>
    </location>
</feature>
<dbReference type="Proteomes" id="UP000794436">
    <property type="component" value="Unassembled WGS sequence"/>
</dbReference>
<dbReference type="InterPro" id="IPR014892">
    <property type="entry name" value="RPA_C"/>
</dbReference>
<keyword evidence="12" id="KW-1185">Reference proteome</keyword>
<dbReference type="GO" id="GO:0005662">
    <property type="term" value="C:DNA replication factor A complex"/>
    <property type="evidence" value="ECO:0007669"/>
    <property type="project" value="TreeGrafter"/>
</dbReference>
<protein>
    <recommendedName>
        <fullName evidence="13">Replication protein A 32 kDa subunit</fullName>
    </recommendedName>
</protein>
<dbReference type="GO" id="GO:0000724">
    <property type="term" value="P:double-strand break repair via homologous recombination"/>
    <property type="evidence" value="ECO:0007669"/>
    <property type="project" value="TreeGrafter"/>
</dbReference>
<evidence type="ECO:0000256" key="4">
    <source>
        <dbReference type="ARBA" id="ARBA00022763"/>
    </source>
</evidence>
<proteinExistence type="inferred from homology"/>
<dbReference type="EMBL" id="SPLM01000110">
    <property type="protein sequence ID" value="TMW59213.1"/>
    <property type="molecule type" value="Genomic_DNA"/>
</dbReference>
<dbReference type="AlphaFoldDB" id="A0A8K1CAN2"/>
<dbReference type="InterPro" id="IPR036390">
    <property type="entry name" value="WH_DNA-bd_sf"/>
</dbReference>
<reference evidence="11" key="1">
    <citation type="submission" date="2019-03" db="EMBL/GenBank/DDBJ databases">
        <title>Long read genome sequence of the mycoparasitic Pythium oligandrum ATCC 38472 isolated from sugarbeet rhizosphere.</title>
        <authorList>
            <person name="Gaulin E."/>
        </authorList>
    </citation>
    <scope>NUCLEOTIDE SEQUENCE</scope>
    <source>
        <strain evidence="11">ATCC 38472_TT</strain>
    </source>
</reference>
<dbReference type="FunFam" id="1.10.10.10:FF:000168">
    <property type="entry name" value="Replication protein A 32 kDa subunit"/>
    <property type="match status" value="1"/>
</dbReference>
<dbReference type="Gene3D" id="1.10.10.10">
    <property type="entry name" value="Winged helix-like DNA-binding domain superfamily/Winged helix DNA-binding domain"/>
    <property type="match status" value="1"/>
</dbReference>
<dbReference type="FunFam" id="2.40.50.140:FF:000184">
    <property type="entry name" value="replication protein A 32 kDa subunit A-like"/>
    <property type="match status" value="1"/>
</dbReference>
<evidence type="ECO:0000256" key="5">
    <source>
        <dbReference type="ARBA" id="ARBA00023125"/>
    </source>
</evidence>
<evidence type="ECO:0000256" key="1">
    <source>
        <dbReference type="ARBA" id="ARBA00004123"/>
    </source>
</evidence>
<dbReference type="Pfam" id="PF08784">
    <property type="entry name" value="RPA_C"/>
    <property type="match status" value="1"/>
</dbReference>
<evidence type="ECO:0000256" key="7">
    <source>
        <dbReference type="ARBA" id="ARBA00023242"/>
    </source>
</evidence>
<dbReference type="InterPro" id="IPR040260">
    <property type="entry name" value="RFA2-like"/>
</dbReference>
<feature type="compositionally biased region" description="Polar residues" evidence="8">
    <location>
        <begin position="23"/>
        <end position="35"/>
    </location>
</feature>
<dbReference type="GO" id="GO:0006260">
    <property type="term" value="P:DNA replication"/>
    <property type="evidence" value="ECO:0007669"/>
    <property type="project" value="UniProtKB-KW"/>
</dbReference>
<keyword evidence="6" id="KW-0234">DNA repair</keyword>
<feature type="domain" description="OB" evidence="9">
    <location>
        <begin position="78"/>
        <end position="154"/>
    </location>
</feature>
<evidence type="ECO:0000256" key="8">
    <source>
        <dbReference type="SAM" id="MobiDB-lite"/>
    </source>
</evidence>
<evidence type="ECO:0000259" key="10">
    <source>
        <dbReference type="Pfam" id="PF08784"/>
    </source>
</evidence>
<comment type="similarity">
    <text evidence="2">Belongs to the replication factor A protein 2 family.</text>
</comment>
<dbReference type="GO" id="GO:0003697">
    <property type="term" value="F:single-stranded DNA binding"/>
    <property type="evidence" value="ECO:0007669"/>
    <property type="project" value="TreeGrafter"/>
</dbReference>
<evidence type="ECO:0000259" key="9">
    <source>
        <dbReference type="Pfam" id="PF01336"/>
    </source>
</evidence>
<accession>A0A8K1CAN2</accession>
<evidence type="ECO:0000313" key="11">
    <source>
        <dbReference type="EMBL" id="TMW59213.1"/>
    </source>
</evidence>
<comment type="caution">
    <text evidence="11">The sequence shown here is derived from an EMBL/GenBank/DDBJ whole genome shotgun (WGS) entry which is preliminary data.</text>
</comment>
<dbReference type="SUPFAM" id="SSF50249">
    <property type="entry name" value="Nucleic acid-binding proteins"/>
    <property type="match status" value="1"/>
</dbReference>
<evidence type="ECO:0000256" key="2">
    <source>
        <dbReference type="ARBA" id="ARBA00007815"/>
    </source>
</evidence>
<name>A0A8K1CAN2_PYTOL</name>
<gene>
    <name evidence="11" type="ORF">Poli38472_007358</name>
</gene>
<evidence type="ECO:0008006" key="13">
    <source>
        <dbReference type="Google" id="ProtNLM"/>
    </source>
</evidence>